<evidence type="ECO:0000256" key="2">
    <source>
        <dbReference type="ARBA" id="ARBA00022512"/>
    </source>
</evidence>
<protein>
    <submittedName>
        <fullName evidence="11">LPXTG cell wall anchor domain-containing protein</fullName>
    </submittedName>
</protein>
<dbReference type="Gene3D" id="2.60.40.740">
    <property type="match status" value="4"/>
</dbReference>
<dbReference type="Proteomes" id="UP000373269">
    <property type="component" value="Chromosome"/>
</dbReference>
<dbReference type="InterPro" id="IPR013783">
    <property type="entry name" value="Ig-like_fold"/>
</dbReference>
<evidence type="ECO:0000256" key="4">
    <source>
        <dbReference type="ARBA" id="ARBA00022729"/>
    </source>
</evidence>
<dbReference type="Pfam" id="PF00746">
    <property type="entry name" value="Gram_pos_anchor"/>
    <property type="match status" value="1"/>
</dbReference>
<evidence type="ECO:0000256" key="1">
    <source>
        <dbReference type="ARBA" id="ARBA00004168"/>
    </source>
</evidence>
<evidence type="ECO:0000259" key="10">
    <source>
        <dbReference type="Pfam" id="PF17802"/>
    </source>
</evidence>
<feature type="domain" description="Gram-positive cocci surface proteins LPxTG" evidence="8">
    <location>
        <begin position="1904"/>
        <end position="1940"/>
    </location>
</feature>
<gene>
    <name evidence="11" type="ORF">GDS87_02640</name>
</gene>
<sequence length="1943" mass="207154">MQRRQQTPTGISLNLEKERNMKKLNLAIIILLLVFQTVLSPISVFADEGEPPVTPPTESTEDAGTGSDGEGDDPNVTSGDTAEVTVPEDEPTAAPLNVTPLNACVGPQELAGVTLTQFDMNIGGNAITEGVYTTPLPKDQKADFDVKFNVLLDDLYCAGSYFEFDLPASLIDFNSAFHGSKQVGNIAYSYTTVGNKVRVELTNNVEIDDVSTTTPAELTMNFQAGFNLISNDIEQELEIPKVGGGEAKTKFTFLPSTSNEKATKTATDGIPPVVDGNHQMEWTIWLNQAGKNFDSPSLVDNPTGGHAVVSGSVNVYEYEVDLMGVKMGTETQVVWDGDFSNIVFQDKHAYKIVYKTEVNLPVEQREGKKTFYNSVTFTNGGIPESVNNVPKDITYGKELEKAKIDAGTNNYTSKWEIRYNYNQASIPQASAIITDTLPGIHEIDTNTIEVRVMAIDDQGNGTGAGTIVDPSNYNVTPVTNGFELQFNNAIDKAYKVTYDAKYNGTGLGYYVGTNPTTVTNTVVSGTKNDSKPHTIKEGVLTKTHVVNFDTKEITWTIDIKADNPNEAINNLTLADVFKITGSKEGTHTLVGDESNITITGTTGAAPVKTVTDPTDGFTITGINIAAGGKATVTYKTSFAIGNDGEVQSGYGNTATVNWDSYTVQKEDHYTPATTTVNNGSKAGAFNYLDQLFTWKVKVNINKKDIQGAILTDTIGAGHEFVANSLKVYEYTLTTGDDTSGTPATTPIDASNYTLDVASDKKSYTLTFNNSLDSTINEKAYLVEYHTKDSDEILGIGIDETGYTTGNVYSNTATFQTLGSKNYTLEATPVTLPTHVANNLIKKTATQDNSKQTVSWTLDVNQSHSKLGANVTLEDTPSGNLMLIEGSIKVRKYNVTATSISQNGTGAYVDPSTYGITVNKKADGGFILHFANLNEGYQVQYQTIGLGKIGQGFSNDAKLTFGVEKASNQKDDAKVNANFTFSSSDTSFSMVKGDAQFKKVGVNSETGAEEPLSGVQFQLYKVIGTNNYLIQTATSGTDGLFSFTNINYGNYKIEEVAAKAPYQKMVAQLFTLDAAKDTKVGSNVVTKLVNVTPLPGGSCPTFNLTVKNIDGAPVANKQIELIDSNGAVKSTVTTGIDGKVAIPSTVQAGEYKVKDSDGIDYGKVIVKFGAGGCQGEVQPINSCPIFTITVNDEQNNPRPNVTVTLKNASNTVITTATTDGNGKITIPSTTPSGTYKLYEGTVFLGNVEVSYQNGKCEATITQAPTCEVFTLTVNDVDGKPRQGVTVEIKDKNNPNAIVPQPLSATDANGKVTIQNIKPGEYEVYENGTKIGEFTVDTGCEETVQPIPACSVFTLTVKDEDGILAEGTEVTITNTATKDSFTAIVGKNGKVTFPSATTPSGKFEVSITASGKVLDEFDVTYSGNCEDTAEKPRACDIFTITVKDTDGSLKGNTKVVIEDSNGNVVTTGQTDANGEIQLPQNQSPGMYTVYEETDSGVKGDEIGKVKVTYTDGCKGVVQKNACPVFTLTINDKNLKPVGANVLIVIKNQAGDVVTSGKTDASGKIVFEDKTKLQQGQNYVVFNEAGIKLGDITVSYADNICGATVQVPNNACPIFTLTVQDLYGYGRPNVAFTIKDLYHNTIASGKTNEQGVGTVPYTVQPGIYNVYEGNVLLGTITVTDGCSGLVKPSYTGGGGWIPPNPDPGKPVDPKPNPGKPGEPTDPTTNPGKPGKPTDPTTNPGKPGKPTDPTTNPGKPGEPTDPTTNPGEPGEPTDPTTNPGKPGEPTDPTTNPGKPGEPTDPTTNPGKPGEPTDPTTSPGKPGEPTNSNNSATPGKTEASKPSVQNVIDQGKKLPPYNPTKATKDTLDAYNDFLNKYSLLTKEEQKDVAESLDIDKIKTDAKRLEDQLKAQGKLPQTDGADQTALTLIGVALVLGALFFLRRRKAEIK</sequence>
<dbReference type="InterPro" id="IPR041033">
    <property type="entry name" value="SpaA_PFL_dom_1"/>
</dbReference>
<feature type="region of interest" description="Disordered" evidence="6">
    <location>
        <begin position="47"/>
        <end position="95"/>
    </location>
</feature>
<dbReference type="InterPro" id="IPR008456">
    <property type="entry name" value="Collagen-bd_dom"/>
</dbReference>
<feature type="domain" description="Collagen binding" evidence="9">
    <location>
        <begin position="408"/>
        <end position="510"/>
    </location>
</feature>
<evidence type="ECO:0000313" key="11">
    <source>
        <dbReference type="EMBL" id="QGG49899.1"/>
    </source>
</evidence>
<comment type="subcellular location">
    <subcellularLocation>
        <location evidence="1">Secreted</location>
        <location evidence="1">Cell wall</location>
        <topology evidence="1">Peptidoglycan-anchor</topology>
    </subcellularLocation>
</comment>
<dbReference type="Pfam" id="PF05737">
    <property type="entry name" value="Collagen_bind"/>
    <property type="match status" value="3"/>
</dbReference>
<keyword evidence="12" id="KW-1185">Reference proteome</keyword>
<evidence type="ECO:0000259" key="8">
    <source>
        <dbReference type="Pfam" id="PF00746"/>
    </source>
</evidence>
<evidence type="ECO:0000256" key="3">
    <source>
        <dbReference type="ARBA" id="ARBA00022525"/>
    </source>
</evidence>
<dbReference type="SUPFAM" id="SSF49401">
    <property type="entry name" value="Bacterial adhesins"/>
    <property type="match status" value="4"/>
</dbReference>
<evidence type="ECO:0000313" key="12">
    <source>
        <dbReference type="Proteomes" id="UP000373269"/>
    </source>
</evidence>
<dbReference type="PANTHER" id="PTHR10068:SF14">
    <property type="entry name" value="CELL WALL ADHESIN EAP1"/>
    <property type="match status" value="1"/>
</dbReference>
<feature type="domain" description="SpaA-like prealbumin fold" evidence="10">
    <location>
        <begin position="1271"/>
        <end position="1326"/>
    </location>
</feature>
<keyword evidence="5" id="KW-0572">Peptidoglycan-anchor</keyword>
<feature type="compositionally biased region" description="Pro residues" evidence="6">
    <location>
        <begin position="1695"/>
        <end position="1713"/>
    </location>
</feature>
<evidence type="ECO:0000259" key="9">
    <source>
        <dbReference type="Pfam" id="PF05737"/>
    </source>
</evidence>
<dbReference type="InterPro" id="IPR008966">
    <property type="entry name" value="Adhesion_dom_sf"/>
</dbReference>
<accession>A0ABX6D523</accession>
<feature type="domain" description="SpaA-like prealbumin fold" evidence="10">
    <location>
        <begin position="1007"/>
        <end position="1078"/>
    </location>
</feature>
<organism evidence="11 12">
    <name type="scientific">Lysinibacillus pakistanensis</name>
    <dbReference type="NCBI Taxonomy" id="759811"/>
    <lineage>
        <taxon>Bacteria</taxon>
        <taxon>Bacillati</taxon>
        <taxon>Bacillota</taxon>
        <taxon>Bacilli</taxon>
        <taxon>Bacillales</taxon>
        <taxon>Bacillaceae</taxon>
        <taxon>Lysinibacillus</taxon>
    </lineage>
</organism>
<name>A0ABX6D523_9BACI</name>
<dbReference type="InterPro" id="IPR019931">
    <property type="entry name" value="LPXTG_anchor"/>
</dbReference>
<keyword evidence="7" id="KW-0812">Transmembrane</keyword>
<dbReference type="Pfam" id="PF17802">
    <property type="entry name" value="SpaA"/>
    <property type="match status" value="2"/>
</dbReference>
<keyword evidence="3" id="KW-0964">Secreted</keyword>
<keyword evidence="7" id="KW-0472">Membrane</keyword>
<dbReference type="PANTHER" id="PTHR10068">
    <property type="entry name" value="BONE MARROW PROTEOGLYCAN"/>
    <property type="match status" value="1"/>
</dbReference>
<feature type="domain" description="Collagen binding" evidence="9">
    <location>
        <begin position="839"/>
        <end position="959"/>
    </location>
</feature>
<keyword evidence="4" id="KW-0732">Signal</keyword>
<evidence type="ECO:0000256" key="6">
    <source>
        <dbReference type="SAM" id="MobiDB-lite"/>
    </source>
</evidence>
<feature type="region of interest" description="Disordered" evidence="6">
    <location>
        <begin position="1690"/>
        <end position="1859"/>
    </location>
</feature>
<evidence type="ECO:0000256" key="5">
    <source>
        <dbReference type="ARBA" id="ARBA00023088"/>
    </source>
</evidence>
<feature type="transmembrane region" description="Helical" evidence="7">
    <location>
        <begin position="1918"/>
        <end position="1935"/>
    </location>
</feature>
<feature type="domain" description="Collagen binding" evidence="9">
    <location>
        <begin position="679"/>
        <end position="791"/>
    </location>
</feature>
<dbReference type="SUPFAM" id="SSF49478">
    <property type="entry name" value="Cna protein B-type domain"/>
    <property type="match status" value="3"/>
</dbReference>
<dbReference type="Gene3D" id="2.60.40.10">
    <property type="entry name" value="Immunoglobulins"/>
    <property type="match status" value="3"/>
</dbReference>
<feature type="compositionally biased region" description="Low complexity" evidence="6">
    <location>
        <begin position="1714"/>
        <end position="1776"/>
    </location>
</feature>
<keyword evidence="2" id="KW-0134">Cell wall</keyword>
<dbReference type="NCBIfam" id="TIGR01167">
    <property type="entry name" value="LPXTG_anchor"/>
    <property type="match status" value="1"/>
</dbReference>
<evidence type="ECO:0000256" key="7">
    <source>
        <dbReference type="SAM" id="Phobius"/>
    </source>
</evidence>
<dbReference type="EMBL" id="CP045835">
    <property type="protein sequence ID" value="QGG49899.1"/>
    <property type="molecule type" value="Genomic_DNA"/>
</dbReference>
<proteinExistence type="predicted"/>
<reference evidence="11 12" key="1">
    <citation type="submission" date="2019-11" db="EMBL/GenBank/DDBJ databases">
        <title>Whole Genome Sequencing and Comparative Genomic Analyses of Lysinibacillus pakistanensis LZH-9, a Halotolerant Strain with Excellent COD Removal Capability.</title>
        <authorList>
            <person name="Zhou H."/>
        </authorList>
    </citation>
    <scope>NUCLEOTIDE SEQUENCE [LARGE SCALE GENOMIC DNA]</scope>
    <source>
        <strain evidence="11 12">LZH-9</strain>
    </source>
</reference>
<keyword evidence="7" id="KW-1133">Transmembrane helix</keyword>
<feature type="compositionally biased region" description="Polar residues" evidence="6">
    <location>
        <begin position="1809"/>
        <end position="1843"/>
    </location>
</feature>